<dbReference type="Pfam" id="PF14378">
    <property type="entry name" value="PAP2_3"/>
    <property type="match status" value="1"/>
</dbReference>
<feature type="domain" description="Inositolphosphotransferase Aur1/Ipt1" evidence="2">
    <location>
        <begin position="129"/>
        <end position="329"/>
    </location>
</feature>
<protein>
    <submittedName>
        <fullName evidence="3">Membrane protein</fullName>
    </submittedName>
</protein>
<gene>
    <name evidence="3" type="ORF">JCM14722_12020</name>
</gene>
<dbReference type="InterPro" id="IPR026841">
    <property type="entry name" value="Aur1/Ipt1"/>
</dbReference>
<feature type="transmembrane region" description="Helical" evidence="1">
    <location>
        <begin position="49"/>
        <end position="73"/>
    </location>
</feature>
<accession>A0ABM8AQG1</accession>
<evidence type="ECO:0000259" key="2">
    <source>
        <dbReference type="Pfam" id="PF14378"/>
    </source>
</evidence>
<name>A0ABM8AQG1_9BACT</name>
<feature type="transmembrane region" description="Helical" evidence="1">
    <location>
        <begin position="94"/>
        <end position="114"/>
    </location>
</feature>
<keyword evidence="4" id="KW-1185">Reference proteome</keyword>
<dbReference type="Proteomes" id="UP001061361">
    <property type="component" value="Chromosome"/>
</dbReference>
<keyword evidence="1" id="KW-0812">Transmembrane</keyword>
<organism evidence="3 4">
    <name type="scientific">Pseudodesulfovibrio portus</name>
    <dbReference type="NCBI Taxonomy" id="231439"/>
    <lineage>
        <taxon>Bacteria</taxon>
        <taxon>Pseudomonadati</taxon>
        <taxon>Thermodesulfobacteriota</taxon>
        <taxon>Desulfovibrionia</taxon>
        <taxon>Desulfovibrionales</taxon>
        <taxon>Desulfovibrionaceae</taxon>
    </lineage>
</organism>
<feature type="transmembrane region" description="Helical" evidence="1">
    <location>
        <begin position="18"/>
        <end position="37"/>
    </location>
</feature>
<sequence length="348" mass="39667">MKRLATIILERIRQHRHFIIYVLAYMIALIAVCAWLGTYHMISFDMYEVLPLTAVLFFAAVLLGRYLNMALVTRPRPLLSHMRADFKVLFEERFLTGLPILLLLPVFMSAFTAFKSLIPVMNPYTWDPALYRLEELLHGGYQPWELLMPLLGYPAVTLTINFIYAAWLFTMFMVVYWQAFSLSNPVLRMQFFLSFVLCWSLLGSGMATIFSSAGPCFYERLLGLDAYQGLMQYLQSVDEQHPVWALSAQDMLWKLYELHKLALGSGISALPSMHVSSALLFALVGVRTHWVPGVALSIFFVFILVGSVHLGWHYAVDGYVAIILTLILWRLAGIWAGRLPLGEGRILD</sequence>
<evidence type="ECO:0000256" key="1">
    <source>
        <dbReference type="SAM" id="Phobius"/>
    </source>
</evidence>
<feature type="transmembrane region" description="Helical" evidence="1">
    <location>
        <begin position="191"/>
        <end position="213"/>
    </location>
</feature>
<proteinExistence type="predicted"/>
<feature type="transmembrane region" description="Helical" evidence="1">
    <location>
        <begin position="151"/>
        <end position="179"/>
    </location>
</feature>
<feature type="transmembrane region" description="Helical" evidence="1">
    <location>
        <begin position="290"/>
        <end position="312"/>
    </location>
</feature>
<keyword evidence="1" id="KW-1133">Transmembrane helix</keyword>
<keyword evidence="1" id="KW-0472">Membrane</keyword>
<reference evidence="3" key="1">
    <citation type="submission" date="2022-08" db="EMBL/GenBank/DDBJ databases">
        <title>Genome Sequence of the sulphate-reducing bacterium, Pseudodesulfovibrio portus JCM14722.</title>
        <authorList>
            <person name="Kondo R."/>
            <person name="Kataoka T."/>
        </authorList>
    </citation>
    <scope>NUCLEOTIDE SEQUENCE</scope>
    <source>
        <strain evidence="3">JCM 14722</strain>
    </source>
</reference>
<feature type="transmembrane region" description="Helical" evidence="1">
    <location>
        <begin position="318"/>
        <end position="337"/>
    </location>
</feature>
<dbReference type="EMBL" id="AP026708">
    <property type="protein sequence ID" value="BDQ33660.1"/>
    <property type="molecule type" value="Genomic_DNA"/>
</dbReference>
<dbReference type="RefSeq" id="WP_264983724.1">
    <property type="nucleotide sequence ID" value="NZ_AP026708.1"/>
</dbReference>
<evidence type="ECO:0000313" key="4">
    <source>
        <dbReference type="Proteomes" id="UP001061361"/>
    </source>
</evidence>
<feature type="transmembrane region" description="Helical" evidence="1">
    <location>
        <begin position="261"/>
        <end position="283"/>
    </location>
</feature>
<evidence type="ECO:0000313" key="3">
    <source>
        <dbReference type="EMBL" id="BDQ33660.1"/>
    </source>
</evidence>